<dbReference type="AlphaFoldDB" id="A0A9Q4EKL2"/>
<organism evidence="1 2">
    <name type="scientific">Bacillus halotolerans</name>
    <dbReference type="NCBI Taxonomy" id="260554"/>
    <lineage>
        <taxon>Bacteria</taxon>
        <taxon>Bacillati</taxon>
        <taxon>Bacillota</taxon>
        <taxon>Bacilli</taxon>
        <taxon>Bacillales</taxon>
        <taxon>Bacillaceae</taxon>
        <taxon>Bacillus</taxon>
    </lineage>
</organism>
<evidence type="ECO:0000313" key="1">
    <source>
        <dbReference type="EMBL" id="MCY9183748.1"/>
    </source>
</evidence>
<name>A0A9Q4EKL2_9BACI</name>
<comment type="caution">
    <text evidence="1">The sequence shown here is derived from an EMBL/GenBank/DDBJ whole genome shotgun (WGS) entry which is preliminary data.</text>
</comment>
<evidence type="ECO:0000313" key="2">
    <source>
        <dbReference type="Proteomes" id="UP001073053"/>
    </source>
</evidence>
<proteinExistence type="predicted"/>
<protein>
    <submittedName>
        <fullName evidence="1">Uncharacterized protein</fullName>
    </submittedName>
</protein>
<reference evidence="1" key="1">
    <citation type="submission" date="2022-02" db="EMBL/GenBank/DDBJ databases">
        <title>Crop Bioprotection Bacillus Genome Sequencing.</title>
        <authorList>
            <person name="Dunlap C."/>
        </authorList>
    </citation>
    <scope>NUCLEOTIDE SEQUENCE</scope>
    <source>
        <strain evidence="1">EC49O2N-C10</strain>
    </source>
</reference>
<dbReference type="EMBL" id="JALAWA010000002">
    <property type="protein sequence ID" value="MCY9183748.1"/>
    <property type="molecule type" value="Genomic_DNA"/>
</dbReference>
<gene>
    <name evidence="1" type="ORF">MOF03_03610</name>
</gene>
<dbReference type="RefSeq" id="WP_268498282.1">
    <property type="nucleotide sequence ID" value="NZ_JALAVZ010000011.1"/>
</dbReference>
<accession>A0A9Q4EKL2</accession>
<dbReference type="Proteomes" id="UP001073053">
    <property type="component" value="Unassembled WGS sequence"/>
</dbReference>
<sequence length="182" mass="21148">MLQMKLFELFNNEETFEHLKEIFKEDSLICFSENIIGITYDYGLNDYVDLLKKVKNLNLRQVIISSSKFMSLIDSCVKGNLFINKLKFIDPIPAESIEYVDDYIQKINRSTGIEKEKSKINLFKEIDWIILDECIDIQFASLQITDKKGIYTNVQLYNNGVLLIDDISILSEVTNLIKEISL</sequence>